<feature type="domain" description="HTH lysR-type" evidence="5">
    <location>
        <begin position="8"/>
        <end position="65"/>
    </location>
</feature>
<dbReference type="PANTHER" id="PTHR30537:SF3">
    <property type="entry name" value="TRANSCRIPTIONAL REGULATORY PROTEIN"/>
    <property type="match status" value="1"/>
</dbReference>
<dbReference type="SUPFAM" id="SSF46785">
    <property type="entry name" value="Winged helix' DNA-binding domain"/>
    <property type="match status" value="1"/>
</dbReference>
<dbReference type="Pfam" id="PF00126">
    <property type="entry name" value="HTH_1"/>
    <property type="match status" value="1"/>
</dbReference>
<evidence type="ECO:0000259" key="5">
    <source>
        <dbReference type="PROSITE" id="PS50931"/>
    </source>
</evidence>
<dbReference type="InterPro" id="IPR000847">
    <property type="entry name" value="LysR_HTH_N"/>
</dbReference>
<keyword evidence="7" id="KW-1185">Reference proteome</keyword>
<accession>A0A974PNY4</accession>
<reference evidence="6 7" key="1">
    <citation type="submission" date="2020-10" db="EMBL/GenBank/DDBJ databases">
        <title>Degradation of 1,4-Dioxane by Xanthobacter sp. YN2, via a Novel Group-2 Soluble Di-Iron Monooxygenase.</title>
        <authorList>
            <person name="Ma F."/>
            <person name="Wang Y."/>
            <person name="Yang J."/>
            <person name="Guo H."/>
            <person name="Su D."/>
            <person name="Yu L."/>
        </authorList>
    </citation>
    <scope>NUCLEOTIDE SEQUENCE [LARGE SCALE GENOMIC DNA]</scope>
    <source>
        <strain evidence="6 7">YN2</strain>
    </source>
</reference>
<dbReference type="InterPro" id="IPR005119">
    <property type="entry name" value="LysR_subst-bd"/>
</dbReference>
<keyword evidence="2" id="KW-0805">Transcription regulation</keyword>
<dbReference type="Pfam" id="PF03466">
    <property type="entry name" value="LysR_substrate"/>
    <property type="match status" value="1"/>
</dbReference>
<dbReference type="Gene3D" id="3.40.190.290">
    <property type="match status" value="1"/>
</dbReference>
<keyword evidence="4" id="KW-0804">Transcription</keyword>
<evidence type="ECO:0000256" key="3">
    <source>
        <dbReference type="ARBA" id="ARBA00023125"/>
    </source>
</evidence>
<dbReference type="SUPFAM" id="SSF53850">
    <property type="entry name" value="Periplasmic binding protein-like II"/>
    <property type="match status" value="1"/>
</dbReference>
<proteinExistence type="inferred from homology"/>
<dbReference type="GO" id="GO:0003700">
    <property type="term" value="F:DNA-binding transcription factor activity"/>
    <property type="evidence" value="ECO:0007669"/>
    <property type="project" value="InterPro"/>
</dbReference>
<dbReference type="RefSeq" id="WP_203193963.1">
    <property type="nucleotide sequence ID" value="NZ_CP063362.1"/>
</dbReference>
<evidence type="ECO:0000256" key="4">
    <source>
        <dbReference type="ARBA" id="ARBA00023163"/>
    </source>
</evidence>
<name>A0A974PNY4_9HYPH</name>
<dbReference type="PROSITE" id="PS50931">
    <property type="entry name" value="HTH_LYSR"/>
    <property type="match status" value="1"/>
</dbReference>
<dbReference type="AlphaFoldDB" id="A0A974PNY4"/>
<keyword evidence="3" id="KW-0238">DNA-binding</keyword>
<dbReference type="InterPro" id="IPR036390">
    <property type="entry name" value="WH_DNA-bd_sf"/>
</dbReference>
<organism evidence="6 7">
    <name type="scientific">Xanthobacter dioxanivorans</name>
    <dbReference type="NCBI Taxonomy" id="2528964"/>
    <lineage>
        <taxon>Bacteria</taxon>
        <taxon>Pseudomonadati</taxon>
        <taxon>Pseudomonadota</taxon>
        <taxon>Alphaproteobacteria</taxon>
        <taxon>Hyphomicrobiales</taxon>
        <taxon>Xanthobacteraceae</taxon>
        <taxon>Xanthobacter</taxon>
    </lineage>
</organism>
<evidence type="ECO:0000256" key="1">
    <source>
        <dbReference type="ARBA" id="ARBA00009437"/>
    </source>
</evidence>
<gene>
    <name evidence="6" type="ORF">EZH22_00950</name>
</gene>
<comment type="similarity">
    <text evidence="1">Belongs to the LysR transcriptional regulatory family.</text>
</comment>
<sequence>MAKALTRFDWTDLQTFLEVARGEGTAAAADALKIDTTTVRRRIAALEATIGARLLVRNGRTSQLTVDGERIFAIARRMEEQGNEIARDATDTARELSGVVRVSTMEGFGSSYLAARLGEFLKLHPNLTVQLVNAQHILNLSEREADISINMMNPRRGRLMVRRVGQFGVGLYGATAYLAQAGHPESLEDLKAHTFVTYVDELIAVPHVRWLPDVIEEPRTRFASTSLIAQQEAARAGVGLVMLPHFMGEADEGLVRLLPAQISLTRDWWLVVHQDLQSVPRIRALIDFIVDVMRRDHRILKH</sequence>
<dbReference type="InterPro" id="IPR058163">
    <property type="entry name" value="LysR-type_TF_proteobact-type"/>
</dbReference>
<dbReference type="KEGG" id="xdi:EZH22_00950"/>
<evidence type="ECO:0000313" key="7">
    <source>
        <dbReference type="Proteomes" id="UP000596427"/>
    </source>
</evidence>
<dbReference type="Gene3D" id="1.10.10.10">
    <property type="entry name" value="Winged helix-like DNA-binding domain superfamily/Winged helix DNA-binding domain"/>
    <property type="match status" value="1"/>
</dbReference>
<dbReference type="PANTHER" id="PTHR30537">
    <property type="entry name" value="HTH-TYPE TRANSCRIPTIONAL REGULATOR"/>
    <property type="match status" value="1"/>
</dbReference>
<dbReference type="GO" id="GO:0043565">
    <property type="term" value="F:sequence-specific DNA binding"/>
    <property type="evidence" value="ECO:0007669"/>
    <property type="project" value="TreeGrafter"/>
</dbReference>
<dbReference type="InterPro" id="IPR036388">
    <property type="entry name" value="WH-like_DNA-bd_sf"/>
</dbReference>
<evidence type="ECO:0000256" key="2">
    <source>
        <dbReference type="ARBA" id="ARBA00023015"/>
    </source>
</evidence>
<dbReference type="Proteomes" id="UP000596427">
    <property type="component" value="Chromosome"/>
</dbReference>
<protein>
    <submittedName>
        <fullName evidence="6">LysR family transcriptional regulator</fullName>
    </submittedName>
</protein>
<dbReference type="EMBL" id="CP063362">
    <property type="protein sequence ID" value="QRG07050.1"/>
    <property type="molecule type" value="Genomic_DNA"/>
</dbReference>
<evidence type="ECO:0000313" key="6">
    <source>
        <dbReference type="EMBL" id="QRG07050.1"/>
    </source>
</evidence>
<dbReference type="GO" id="GO:0006351">
    <property type="term" value="P:DNA-templated transcription"/>
    <property type="evidence" value="ECO:0007669"/>
    <property type="project" value="TreeGrafter"/>
</dbReference>